<feature type="compositionally biased region" description="Basic and acidic residues" evidence="1">
    <location>
        <begin position="420"/>
        <end position="429"/>
    </location>
</feature>
<gene>
    <name evidence="2" type="ORF">BXYJ_LOCUS7342</name>
</gene>
<dbReference type="EMBL" id="CAJFDI010000003">
    <property type="protein sequence ID" value="CAD5222374.1"/>
    <property type="molecule type" value="Genomic_DNA"/>
</dbReference>
<feature type="region of interest" description="Disordered" evidence="1">
    <location>
        <begin position="243"/>
        <end position="429"/>
    </location>
</feature>
<keyword evidence="4" id="KW-1185">Reference proteome</keyword>
<organism evidence="3 5">
    <name type="scientific">Bursaphelenchus xylophilus</name>
    <name type="common">Pinewood nematode worm</name>
    <name type="synonym">Aphelenchoides xylophilus</name>
    <dbReference type="NCBI Taxonomy" id="6326"/>
    <lineage>
        <taxon>Eukaryota</taxon>
        <taxon>Metazoa</taxon>
        <taxon>Ecdysozoa</taxon>
        <taxon>Nematoda</taxon>
        <taxon>Chromadorea</taxon>
        <taxon>Rhabditida</taxon>
        <taxon>Tylenchina</taxon>
        <taxon>Tylenchomorpha</taxon>
        <taxon>Aphelenchoidea</taxon>
        <taxon>Aphelenchoididae</taxon>
        <taxon>Bursaphelenchus</taxon>
    </lineage>
</organism>
<reference evidence="5" key="1">
    <citation type="submission" date="2016-11" db="UniProtKB">
        <authorList>
            <consortium name="WormBaseParasite"/>
        </authorList>
    </citation>
    <scope>IDENTIFICATION</scope>
</reference>
<feature type="compositionally biased region" description="Basic and acidic residues" evidence="1">
    <location>
        <begin position="273"/>
        <end position="294"/>
    </location>
</feature>
<dbReference type="AlphaFoldDB" id="A0A1I7SQJ9"/>
<feature type="compositionally biased region" description="Low complexity" evidence="1">
    <location>
        <begin position="350"/>
        <end position="383"/>
    </location>
</feature>
<feature type="compositionally biased region" description="Basic residues" evidence="1">
    <location>
        <begin position="247"/>
        <end position="261"/>
    </location>
</feature>
<dbReference type="WBParaSite" id="BXY_1531100.1">
    <property type="protein sequence ID" value="BXY_1531100.1"/>
    <property type="gene ID" value="BXY_1531100"/>
</dbReference>
<evidence type="ECO:0000313" key="2">
    <source>
        <dbReference type="EMBL" id="CAD5222374.1"/>
    </source>
</evidence>
<dbReference type="Proteomes" id="UP000582659">
    <property type="component" value="Unassembled WGS sequence"/>
</dbReference>
<proteinExistence type="predicted"/>
<dbReference type="SMR" id="A0A1I7SQJ9"/>
<feature type="compositionally biased region" description="Polar residues" evidence="1">
    <location>
        <begin position="384"/>
        <end position="394"/>
    </location>
</feature>
<feature type="compositionally biased region" description="Basic and acidic residues" evidence="1">
    <location>
        <begin position="323"/>
        <end position="336"/>
    </location>
</feature>
<sequence length="429" mass="48079">MSNLYCLQAVLQGVYYENGSFDNLEVKSVVLKCSPSQKTINFKIDGLKSSGKLIVLNEIPEKIDVIVELSDGNFKKSDIQLDISKLFQTLRYDLSFGSFRLRLIVKTEILTPRKIEKADVSTQTDNGINSEQECQTDNSQTSDKSTGMDTTVDHVLTQTDKEQLNEEKKKFLAKIVAILFRRMYLRIVKRNLERRRNTHAKNVITDFSLPTDMTRNKLDYLISTVQLRDMKVRLKELAQQHKELTNRKVKTKIKRSPKKQLKNSYTQTSLPTRTKEVQTEVEKSSKNEKRKNDEKVEESDDDITPRAGENDKVAVSSRSSKSSKSEGKSEEYKTPEEGSNSGSESDESISRTASSSSQSESSASSSPETVRTSGRSSKSTGSSIHTEINSNSGRSYLESVASSSSSSGGLSPTSAYLQKLRKDVLKSRT</sequence>
<feature type="region of interest" description="Disordered" evidence="1">
    <location>
        <begin position="120"/>
        <end position="148"/>
    </location>
</feature>
<name>A0A1I7SQJ9_BURXY</name>
<evidence type="ECO:0000313" key="3">
    <source>
        <dbReference type="Proteomes" id="UP000095284"/>
    </source>
</evidence>
<feature type="compositionally biased region" description="Low complexity" evidence="1">
    <location>
        <begin position="395"/>
        <end position="416"/>
    </location>
</feature>
<dbReference type="Proteomes" id="UP000095284">
    <property type="component" value="Unplaced"/>
</dbReference>
<evidence type="ECO:0000256" key="1">
    <source>
        <dbReference type="SAM" id="MobiDB-lite"/>
    </source>
</evidence>
<dbReference type="Proteomes" id="UP000659654">
    <property type="component" value="Unassembled WGS sequence"/>
</dbReference>
<dbReference type="EMBL" id="CAJFCV020000003">
    <property type="protein sequence ID" value="CAG9110010.1"/>
    <property type="molecule type" value="Genomic_DNA"/>
</dbReference>
<evidence type="ECO:0000313" key="5">
    <source>
        <dbReference type="WBParaSite" id="BXY_1531100.1"/>
    </source>
</evidence>
<protein>
    <submittedName>
        <fullName evidence="2">(pine wood nematode) hypothetical protein</fullName>
    </submittedName>
</protein>
<accession>A0A1I7SQJ9</accession>
<feature type="compositionally biased region" description="Polar residues" evidence="1">
    <location>
        <begin position="262"/>
        <end position="272"/>
    </location>
</feature>
<reference evidence="2" key="2">
    <citation type="submission" date="2020-09" db="EMBL/GenBank/DDBJ databases">
        <authorList>
            <person name="Kikuchi T."/>
        </authorList>
    </citation>
    <scope>NUCLEOTIDE SEQUENCE</scope>
    <source>
        <strain evidence="2">Ka4C1</strain>
    </source>
</reference>
<evidence type="ECO:0000313" key="4">
    <source>
        <dbReference type="Proteomes" id="UP000659654"/>
    </source>
</evidence>